<protein>
    <submittedName>
        <fullName evidence="8">N,N'-diacetylchitobiose phosphorylase</fullName>
        <ecNumber evidence="8">2.4.1.280</ecNumber>
    </submittedName>
</protein>
<dbReference type="SUPFAM" id="SSF74650">
    <property type="entry name" value="Galactose mutarotase-like"/>
    <property type="match status" value="2"/>
</dbReference>
<evidence type="ECO:0000313" key="8">
    <source>
        <dbReference type="EMBL" id="QEG17367.1"/>
    </source>
</evidence>
<dbReference type="Gene3D" id="2.70.98.40">
    <property type="entry name" value="Glycoside hydrolase, family 65, N-terminal domain"/>
    <property type="match status" value="2"/>
</dbReference>
<dbReference type="InterPro" id="IPR011013">
    <property type="entry name" value="Gal_mutarotase_sf_dom"/>
</dbReference>
<sequence>MYVPDIWQKLYRLISFRQFRHQEPSLVRPIDEAPLRAELFSIDQLERHAKLIAASHKLASGQSRDELLPRLDENQRILNETYDLVAAAEDLNRRIEPAAEWLLDNFYLVEEQIRAIRRLLPPSYSRELPRLANGSAASYPRVYDIALELIAHIDGRIDAHSLDSFIASYESVQTLKLGELWALPLMLRLALIENLRRVAVRIATARRDRDLANDWADRMVKVVEQKPTDLILVLADMARTNPHLSGAFLAELTRHLQGQNPNFAFANSWLEHRLADQVLTIEQVVQTEGQAQAVDQVSIGNSINSLRFLNSNDWRLFIEKHSLVERTLTGDPSHIYAQMDFATRNRYRRAVEGIARRSKFTEYDVALKAVQLAENHASDKPEDRAAHVGYYLIGHGRPVLECLVEMRLTPAVMLDKLRRRFPLTCYLSTMTFFTLAATLLFFAAAHHSRVSWQGLALLAIPVLICASHLGMGIVNWFSMQLFRPQSLPRMNYEQGIPPEHRTLVAVPTMLTSAAGIEHLLEGMEIRYLANRDSNLHFALVTDLVDADAEVLPADAHLVSLIRDGIQLLNQRYASDRSDRFYLFHRSREWNAQEGVWMGHERKRGKLADLNATLRGKQGLFTELVGELEILQSVKYVITLDTDTQLPRDAARLMVGTLAHRLNHPVFDTRKSRVVEGHTILQPRVAVSLNSAQQSHFVQLYAGAPGIDPYTRVVSDVYQDLFGEGSFIGKGIYDVDSFEMSCNNFPENTILSHDLIEGAYCRSALVSDVTLYEEYPSRYLADIGRRHRWIRGDWQIAGWLFPWVRNRAGKSMRNPISALSWWKIFDNLRRSLISLAMLSILLVSWLLVPDLAAVSLLFLTCIVFLPTILDTLTNLFQKPVDLPSRLHVRETLQATGRPLAQNVLSFVFLPYETYICCDAIIRTLVRMFWTKRRLLEWKTASDSERGSDGSLSSTIYQMMIAPASAILLALILYSSESEIFFWALPWLVIWFVSPLIAWSLSRPITRRGIQFSELEHHFLEKLSRKTWRYFEEYVTEEENWLPPDNIQQNPNLEIATRTSPTNIGMALLSELAAYDFGYCSASQFLNRTRKTFKTLDRMERHRGHFFNWYDTRTLHPLHPQYVSMVDSGNLAANLLVLSSGIRELSEANLMPRRMFAGLRDTLRVLLDVILSFDGMSIDADFRRRIERQIEVLNRAPDSLQAANVLLAQMTVEAAEFITLADSDPELMWWVLAYERSCQEHRADLLHLAVWLTLPKSPDIWEDASELKQLASALKQLDTATGLRDVAKLQTTLLPLIQEAKQVANTETSEWLVQLGASIGIAADRAAARIRTFEELALQCRELADMDFGLLYDSSRDLFAIGYNVSERRLDAGYYDLLASEARLASYIVIAQGQFGQEHWFALGRLLTSAGSLPALLSWSGSMFEYLMPLLVMPNYENTLLDRTYHAAVRRQIEYGRQYRVPWGISESGYNTLDQHRTYQYRAFGVPGLGLKRGLAEDLVIAPYASVLALMVEPQAACENLQHLAADGQLGACGFYEAVDYTPSRLPPGAESVTVKQFMAHHEGMSLLSLAYVLLDKPMQRRFLADPMLRAAELLLQERVPRATAPVLPHESETRATHLASPEETGSMRVITNPDSPVVEAHLLSNGRYHVVVTSAGGGYSRWHDLAVTRWREDATRDNYGSFCYLRDVDSRIMWSNAWQPTTSPTRGYEAIFTQARAEFRRSDAGIETYTQISVSPEDDIELRRVTLTNRSESSRRIEVTSYAEVVLAVQPQDEAHPAFSNLFVQTELVPNHKAIYCTRRPRSTEEHPPWMTHMMTVRGVTVGEPSYETDRMQFIGRQRTLVAPVVFDRIAPLSNSAGPVLDPVVSIRQTVLLLPNEAVSIDIVTGVSESRAGVEALSEKYSDHSLADRVFDLAWTHGHILLQQLSASEMDAQIYGRLASSIIYASSLRRAKTSILSLNRQGQSGLWGYGISGDLPIVLVRIRDHERIGLVKQAVQAHAYWRLKGLAVDLVIWNEDDSVYRQSLQDEIADLVAASSEAVLIDRPGGIFIRRGEQMSEEDRILLQTVARIVLLDDAGTLQEQAERFGRTDVAVPYLIPSRVLKTQPLVDNPPQYDLAFFNGLGGFSQDGHEYITILATGKTTPAPWVNVIANSQLGTVVSEGGSAYTWAENSHEYRLTPWHNDPVSDISGEAIYIRDDETGLFWSPSPLPKRGQNTYIIRHGFGYSIFDYTEDGLTTELSVYVATDAPVKFCKLKITNRSGRPRELSISSYWGLVLGDSSSKSAMHIVTEIDPASDAILARNVYSPEFGDRVAFFNCSETNRSVTGDRTEFLGRNGKFDNPSALRRVRLSGRVGAGHDPCAAIQVPLQLADGQERIITFTSGAAGGVAEAKALAQQYRTVESAHRAIEGVWDYWSRTLGVIHLETPDASVNFLANGWLVYQTLACRMWARSGFYQSGGAFGFRDQLQDAMALVYAQPQILREHLLRAAAHQFREGDVQHWWHPPVGRGVRTHFSDDYLWLPLAICRYVGITGDTGILDENVPFLTSRPLRDDEESNYDLPQISDEVGTLFEHGIRAIDNGLRFGEHGLPLMGCGDWNDGMNLVGAEGRGESVWLGFFLFHVLTQFAELALRQGDEVISDRYTLEAGRLRGNIEEHGWDGEWYRRAYFDDGTPLGSATNEECQIDAIAQSWSILSGAGPENRTSVAMESVNRRLVRSDDRLIQLLDPPFDKSDLNPGYIKGYVPGVRENGGQYTHSAIWTVMATAAMGDSSRAWELFSLINPVLHGSTPDEISTYRVEPYVVAADVYGVKPHTGRGGWTWYTGSAGWMYRLIVESLLGLNLDVDKLSLKPCLPADWTEFKIHYRYRETFYHITIRNGNSATAVCRMTLDGEELSDNIITLVDDLQDHEVEINMRPKEHSNYE</sequence>
<dbReference type="RefSeq" id="WP_002643551.1">
    <property type="nucleotide sequence ID" value="NZ_CP042910.1"/>
</dbReference>
<dbReference type="Pfam" id="PF17167">
    <property type="entry name" value="Glyco_hydro_94"/>
    <property type="match status" value="1"/>
</dbReference>
<feature type="transmembrane region" description="Helical" evidence="4">
    <location>
        <begin position="853"/>
        <end position="875"/>
    </location>
</feature>
<keyword evidence="4" id="KW-0472">Membrane</keyword>
<evidence type="ECO:0000259" key="5">
    <source>
        <dbReference type="Pfam" id="PF06165"/>
    </source>
</evidence>
<keyword evidence="2 8" id="KW-0808">Transferase</keyword>
<dbReference type="SMART" id="SM01068">
    <property type="entry name" value="CBM_X"/>
    <property type="match status" value="2"/>
</dbReference>
<dbReference type="CDD" id="cd11756">
    <property type="entry name" value="GH94N_ChvB_NdvB_1_like"/>
    <property type="match status" value="1"/>
</dbReference>
<dbReference type="GO" id="GO:0016757">
    <property type="term" value="F:glycosyltransferase activity"/>
    <property type="evidence" value="ECO:0007669"/>
    <property type="project" value="UniProtKB-KW"/>
</dbReference>
<dbReference type="SUPFAM" id="SSF48208">
    <property type="entry name" value="Six-hairpin glycosidases"/>
    <property type="match status" value="1"/>
</dbReference>
<dbReference type="Gene3D" id="2.60.420.10">
    <property type="entry name" value="Maltose phosphorylase, domain 3"/>
    <property type="match status" value="1"/>
</dbReference>
<feature type="transmembrane region" description="Helical" evidence="4">
    <location>
        <begin position="455"/>
        <end position="477"/>
    </location>
</feature>
<feature type="domain" description="Glycoamylase-like" evidence="6">
    <location>
        <begin position="1395"/>
        <end position="1571"/>
    </location>
</feature>
<feature type="domain" description="Glycosyl hydrolase 94 supersandwich" evidence="5">
    <location>
        <begin position="1626"/>
        <end position="1902"/>
    </location>
</feature>
<organism evidence="8 9">
    <name type="scientific">Gimesia maris</name>
    <dbReference type="NCBI Taxonomy" id="122"/>
    <lineage>
        <taxon>Bacteria</taxon>
        <taxon>Pseudomonadati</taxon>
        <taxon>Planctomycetota</taxon>
        <taxon>Planctomycetia</taxon>
        <taxon>Planctomycetales</taxon>
        <taxon>Planctomycetaceae</taxon>
        <taxon>Gimesia</taxon>
    </lineage>
</organism>
<dbReference type="InterPro" id="IPR037018">
    <property type="entry name" value="GH65_N"/>
</dbReference>
<dbReference type="InterPro" id="IPR037824">
    <property type="entry name" value="GH94N_2_NdvB"/>
</dbReference>
<dbReference type="Gene3D" id="1.50.10.140">
    <property type="match status" value="2"/>
</dbReference>
<dbReference type="InterPro" id="IPR010383">
    <property type="entry name" value="Glyco_hydrolase_94_b-supersand"/>
</dbReference>
<dbReference type="EC" id="2.4.1.280" evidence="8"/>
<dbReference type="InterPro" id="IPR033432">
    <property type="entry name" value="GH94_catalytic"/>
</dbReference>
<gene>
    <name evidence="8" type="primary">chbP</name>
    <name evidence="8" type="ORF">GmarT_32470</name>
</gene>
<dbReference type="Gene3D" id="3.90.1200.10">
    <property type="match status" value="1"/>
</dbReference>
<reference evidence="8 9" key="1">
    <citation type="submission" date="2019-08" db="EMBL/GenBank/DDBJ databases">
        <title>Deep-cultivation of Planctomycetes and their phenomic and genomic characterization uncovers novel biology.</title>
        <authorList>
            <person name="Wiegand S."/>
            <person name="Jogler M."/>
            <person name="Boedeker C."/>
            <person name="Pinto D."/>
            <person name="Vollmers J."/>
            <person name="Rivas-Marin E."/>
            <person name="Kohn T."/>
            <person name="Peeters S.H."/>
            <person name="Heuer A."/>
            <person name="Rast P."/>
            <person name="Oberbeckmann S."/>
            <person name="Bunk B."/>
            <person name="Jeske O."/>
            <person name="Meyerdierks A."/>
            <person name="Storesund J.E."/>
            <person name="Kallscheuer N."/>
            <person name="Luecker S."/>
            <person name="Lage O.M."/>
            <person name="Pohl T."/>
            <person name="Merkel B.J."/>
            <person name="Hornburger P."/>
            <person name="Mueller R.-W."/>
            <person name="Bruemmer F."/>
            <person name="Labrenz M."/>
            <person name="Spormann A.M."/>
            <person name="Op den Camp H."/>
            <person name="Overmann J."/>
            <person name="Amann R."/>
            <person name="Jetten M.S.M."/>
            <person name="Mascher T."/>
            <person name="Medema M.H."/>
            <person name="Devos D.P."/>
            <person name="Kaster A.-K."/>
            <person name="Ovreas L."/>
            <person name="Rohde M."/>
            <person name="Galperin M.Y."/>
            <person name="Jogler C."/>
        </authorList>
    </citation>
    <scope>NUCLEOTIDE SEQUENCE [LARGE SCALE GENOMIC DNA]</scope>
    <source>
        <strain evidence="8 9">DSM 8797</strain>
    </source>
</reference>
<evidence type="ECO:0000259" key="7">
    <source>
        <dbReference type="Pfam" id="PF17167"/>
    </source>
</evidence>
<dbReference type="Pfam" id="PF10091">
    <property type="entry name" value="Glycoamylase"/>
    <property type="match status" value="1"/>
</dbReference>
<dbReference type="CDD" id="cd11753">
    <property type="entry name" value="GH94N_ChvB_NdvB_2_like"/>
    <property type="match status" value="1"/>
</dbReference>
<feature type="region of interest" description="Disordered" evidence="3">
    <location>
        <begin position="1605"/>
        <end position="1627"/>
    </location>
</feature>
<feature type="transmembrane region" description="Helical" evidence="4">
    <location>
        <begin position="830"/>
        <end position="847"/>
    </location>
</feature>
<dbReference type="PANTHER" id="PTHR37469">
    <property type="entry name" value="CELLOBIONIC ACID PHOSPHORYLASE-RELATED"/>
    <property type="match status" value="1"/>
</dbReference>
<evidence type="ECO:0000256" key="2">
    <source>
        <dbReference type="ARBA" id="ARBA00022679"/>
    </source>
</evidence>
<feature type="transmembrane region" description="Helical" evidence="4">
    <location>
        <begin position="978"/>
        <end position="999"/>
    </location>
</feature>
<name>A0ABX5YP98_9PLAN</name>
<dbReference type="InterPro" id="IPR052047">
    <property type="entry name" value="GH94_Enzymes"/>
</dbReference>
<evidence type="ECO:0000256" key="4">
    <source>
        <dbReference type="SAM" id="Phobius"/>
    </source>
</evidence>
<dbReference type="InterPro" id="IPR037820">
    <property type="entry name" value="GH94N_NdvB"/>
</dbReference>
<feature type="domain" description="Glycosyl hydrolase 94 supersandwich" evidence="5">
    <location>
        <begin position="2129"/>
        <end position="2397"/>
    </location>
</feature>
<dbReference type="Pfam" id="PF06165">
    <property type="entry name" value="GH94_b-supersand"/>
    <property type="match status" value="2"/>
</dbReference>
<dbReference type="EMBL" id="CP042910">
    <property type="protein sequence ID" value="QEG17367.1"/>
    <property type="molecule type" value="Genomic_DNA"/>
</dbReference>
<evidence type="ECO:0000313" key="9">
    <source>
        <dbReference type="Proteomes" id="UP000322887"/>
    </source>
</evidence>
<keyword evidence="4" id="KW-1133">Transmembrane helix</keyword>
<dbReference type="InterPro" id="IPR008928">
    <property type="entry name" value="6-hairpin_glycosidase_sf"/>
</dbReference>
<proteinExistence type="predicted"/>
<dbReference type="InterPro" id="IPR019282">
    <property type="entry name" value="Glycoamylase-like_cons_dom"/>
</dbReference>
<evidence type="ECO:0000256" key="1">
    <source>
        <dbReference type="ARBA" id="ARBA00022676"/>
    </source>
</evidence>
<feature type="transmembrane region" description="Helical" evidence="4">
    <location>
        <begin position="954"/>
        <end position="972"/>
    </location>
</feature>
<evidence type="ECO:0000259" key="6">
    <source>
        <dbReference type="Pfam" id="PF10091"/>
    </source>
</evidence>
<dbReference type="InterPro" id="IPR012341">
    <property type="entry name" value="6hp_glycosidase-like_sf"/>
</dbReference>
<dbReference type="GeneID" id="98647765"/>
<keyword evidence="1 8" id="KW-0328">Glycosyltransferase</keyword>
<keyword evidence="4" id="KW-0812">Transmembrane</keyword>
<dbReference type="Proteomes" id="UP000322887">
    <property type="component" value="Chromosome"/>
</dbReference>
<feature type="transmembrane region" description="Helical" evidence="4">
    <location>
        <begin position="423"/>
        <end position="443"/>
    </location>
</feature>
<dbReference type="PANTHER" id="PTHR37469:SF2">
    <property type="entry name" value="CELLOBIONIC ACID PHOSPHORYLASE"/>
    <property type="match status" value="1"/>
</dbReference>
<dbReference type="Gene3D" id="1.50.10.10">
    <property type="match status" value="1"/>
</dbReference>
<accession>A0ABX5YP98</accession>
<evidence type="ECO:0000256" key="3">
    <source>
        <dbReference type="SAM" id="MobiDB-lite"/>
    </source>
</evidence>
<keyword evidence="9" id="KW-1185">Reference proteome</keyword>
<feature type="domain" description="Glycosyl hydrolase 94 catalytic" evidence="7">
    <location>
        <begin position="2411"/>
        <end position="2835"/>
    </location>
</feature>